<keyword evidence="1 5" id="KW-0479">Metal-binding</keyword>
<feature type="binding site" evidence="5">
    <location>
        <position position="62"/>
    </location>
    <ligand>
        <name>Fe cation</name>
        <dbReference type="ChEBI" id="CHEBI:24875"/>
        <label>2</label>
    </ligand>
</feature>
<dbReference type="CDD" id="cd07402">
    <property type="entry name" value="MPP_GpdQ"/>
    <property type="match status" value="1"/>
</dbReference>
<dbReference type="PANTHER" id="PTHR42988:SF2">
    <property type="entry name" value="CYCLIC NUCLEOTIDE PHOSPHODIESTERASE CBUA0032-RELATED"/>
    <property type="match status" value="1"/>
</dbReference>
<feature type="binding site" evidence="5">
    <location>
        <position position="92"/>
    </location>
    <ligand>
        <name>Fe cation</name>
        <dbReference type="ChEBI" id="CHEBI:24875"/>
        <label>2</label>
    </ligand>
</feature>
<feature type="binding site" evidence="5">
    <location>
        <position position="62"/>
    </location>
    <ligand>
        <name>AMP</name>
        <dbReference type="ChEBI" id="CHEBI:456215"/>
    </ligand>
</feature>
<dbReference type="GO" id="GO:0004115">
    <property type="term" value="F:3',5'-cyclic-AMP phosphodiesterase activity"/>
    <property type="evidence" value="ECO:0007669"/>
    <property type="project" value="UniProtKB-UniRule"/>
</dbReference>
<comment type="function">
    <text evidence="5">Hydrolyzes cAMP to 5'-AMP. Plays an important regulatory role in modulating the intracellular concentration of cAMP, thereby influencing cAMP-dependent processes.</text>
</comment>
<evidence type="ECO:0000256" key="5">
    <source>
        <dbReference type="HAMAP-Rule" id="MF_00905"/>
    </source>
</evidence>
<dbReference type="GO" id="GO:0046872">
    <property type="term" value="F:metal ion binding"/>
    <property type="evidence" value="ECO:0007669"/>
    <property type="project" value="UniProtKB-UniRule"/>
</dbReference>
<dbReference type="Pfam" id="PF00149">
    <property type="entry name" value="Metallophos"/>
    <property type="match status" value="1"/>
</dbReference>
<dbReference type="EC" id="3.1.4.53" evidence="5"/>
<evidence type="ECO:0000256" key="4">
    <source>
        <dbReference type="ARBA" id="ARBA00025742"/>
    </source>
</evidence>
<feature type="binding site" evidence="5">
    <location>
        <position position="203"/>
    </location>
    <ligand>
        <name>AMP</name>
        <dbReference type="ChEBI" id="CHEBI:456215"/>
    </ligand>
</feature>
<evidence type="ECO:0000313" key="8">
    <source>
        <dbReference type="Proteomes" id="UP000002943"/>
    </source>
</evidence>
<dbReference type="InterPro" id="IPR004843">
    <property type="entry name" value="Calcineurin-like_PHP"/>
</dbReference>
<dbReference type="OrthoDB" id="9784378at2"/>
<protein>
    <recommendedName>
        <fullName evidence="5">3',5'-cyclic adenosine monophosphate phosphodiesterase CpdA</fullName>
        <shortName evidence="5">3',5'-cyclic AMP phosphodiesterase</shortName>
        <shortName evidence="5">cAMP phosphodiesterase</shortName>
        <ecNumber evidence="5">3.1.4.53</ecNumber>
    </recommendedName>
</protein>
<accession>E3BQG1</accession>
<dbReference type="Proteomes" id="UP000002943">
    <property type="component" value="Unassembled WGS sequence"/>
</dbReference>
<dbReference type="InterPro" id="IPR046379">
    <property type="entry name" value="cAMP_phosphodiest_CpdA"/>
</dbReference>
<reference evidence="7 8" key="1">
    <citation type="journal article" date="2012" name="Int. J. Syst. Evol. Microbiol.">
        <title>Vibrio caribbeanicus sp. nov., isolated from the marine sponge Scleritoderma cyanea.</title>
        <authorList>
            <person name="Hoffmann M."/>
            <person name="Monday S.R."/>
            <person name="Allard M.W."/>
            <person name="Strain E.A."/>
            <person name="Whittaker P."/>
            <person name="Naum M."/>
            <person name="McCarthy P.J."/>
            <person name="Lopez J.V."/>
            <person name="Fischer M."/>
            <person name="Brown E.W."/>
        </authorList>
    </citation>
    <scope>NUCLEOTIDE SEQUENCE [LARGE SCALE GENOMIC DNA]</scope>
    <source>
        <strain evidence="7 8">ATCC BAA-2122</strain>
    </source>
</reference>
<evidence type="ECO:0000259" key="6">
    <source>
        <dbReference type="Pfam" id="PF00149"/>
    </source>
</evidence>
<comment type="catalytic activity">
    <reaction evidence="5">
        <text>3',5'-cyclic AMP + H2O = AMP + H(+)</text>
        <dbReference type="Rhea" id="RHEA:25277"/>
        <dbReference type="ChEBI" id="CHEBI:15377"/>
        <dbReference type="ChEBI" id="CHEBI:15378"/>
        <dbReference type="ChEBI" id="CHEBI:58165"/>
        <dbReference type="ChEBI" id="CHEBI:456215"/>
        <dbReference type="EC" id="3.1.4.53"/>
    </reaction>
</comment>
<dbReference type="SUPFAM" id="SSF56300">
    <property type="entry name" value="Metallo-dependent phosphatases"/>
    <property type="match status" value="1"/>
</dbReference>
<evidence type="ECO:0000256" key="1">
    <source>
        <dbReference type="ARBA" id="ARBA00022723"/>
    </source>
</evidence>
<dbReference type="Gene3D" id="3.60.21.10">
    <property type="match status" value="1"/>
</dbReference>
<dbReference type="eggNOG" id="COG1409">
    <property type="taxonomic scope" value="Bacteria"/>
</dbReference>
<feature type="binding site" evidence="5">
    <location>
        <position position="20"/>
    </location>
    <ligand>
        <name>Fe cation</name>
        <dbReference type="ChEBI" id="CHEBI:24875"/>
        <label>1</label>
    </ligand>
</feature>
<keyword evidence="5" id="KW-0114">cAMP</keyword>
<dbReference type="RefSeq" id="WP_009603442.1">
    <property type="nucleotide sequence ID" value="NZ_AEIU01000121.1"/>
</dbReference>
<feature type="binding site" evidence="5">
    <location>
        <position position="22"/>
    </location>
    <ligand>
        <name>Fe cation</name>
        <dbReference type="ChEBI" id="CHEBI:24875"/>
        <label>1</label>
    </ligand>
</feature>
<evidence type="ECO:0000256" key="3">
    <source>
        <dbReference type="ARBA" id="ARBA00023004"/>
    </source>
</evidence>
<keyword evidence="3 5" id="KW-0408">Iron</keyword>
<dbReference type="NCBIfam" id="NF008359">
    <property type="entry name" value="PRK11148.1"/>
    <property type="match status" value="1"/>
</dbReference>
<organism evidence="7 8">
    <name type="scientific">Vibrio caribbeanicus ATCC BAA-2122</name>
    <dbReference type="NCBI Taxonomy" id="796620"/>
    <lineage>
        <taxon>Bacteria</taxon>
        <taxon>Pseudomonadati</taxon>
        <taxon>Pseudomonadota</taxon>
        <taxon>Gammaproteobacteria</taxon>
        <taxon>Vibrionales</taxon>
        <taxon>Vibrionaceae</taxon>
        <taxon>Vibrio</taxon>
    </lineage>
</organism>
<dbReference type="PANTHER" id="PTHR42988">
    <property type="entry name" value="PHOSPHOHYDROLASE"/>
    <property type="match status" value="1"/>
</dbReference>
<keyword evidence="2 5" id="KW-0378">Hydrolase</keyword>
<keyword evidence="8" id="KW-1185">Reference proteome</keyword>
<sequence>MKVMPRSSLEDAIELLHITDTHLFGDVDGSLLSVNTLDSFKAVINGVMNQNSSFDVILSTGDISQDHSAKSYELFEEHIIPLKQHCFWLPGNHDFKPSMEALLPSRQVKQSTHVLLGDHWQMILLDSQVVGVPYGHLAEEQLELLEEKLSASPERYSLVLLHHPPVLVGSQWLDQHTLKNSDDFWKRVSKYPNVKGIICGHVHQEVDVYCHNVRVLATPSTCVQFKPNSDTFALDALSPGWRQITLRNNGDLSTSVRRLTQGQFQPNFNSTGY</sequence>
<dbReference type="InterPro" id="IPR026575">
    <property type="entry name" value="GpdQ/CpdA-like"/>
</dbReference>
<gene>
    <name evidence="5" type="primary">cpdA</name>
    <name evidence="7" type="ORF">VIBC2010_18985</name>
</gene>
<feature type="binding site" evidence="5">
    <location>
        <position position="62"/>
    </location>
    <ligand>
        <name>Fe cation</name>
        <dbReference type="ChEBI" id="CHEBI:24875"/>
        <label>1</label>
    </ligand>
</feature>
<comment type="cofactor">
    <cofactor evidence="5">
        <name>Fe(2+)</name>
        <dbReference type="ChEBI" id="CHEBI:29033"/>
    </cofactor>
    <text evidence="5">Binds 2 Fe(2+) ions per subunit.</text>
</comment>
<dbReference type="InterPro" id="IPR029052">
    <property type="entry name" value="Metallo-depent_PP-like"/>
</dbReference>
<proteinExistence type="inferred from homology"/>
<feature type="binding site" evidence="5">
    <location>
        <position position="201"/>
    </location>
    <ligand>
        <name>Fe cation</name>
        <dbReference type="ChEBI" id="CHEBI:24875"/>
        <label>2</label>
    </ligand>
</feature>
<evidence type="ECO:0000313" key="7">
    <source>
        <dbReference type="EMBL" id="EFP94714.1"/>
    </source>
</evidence>
<feature type="binding site" evidence="5">
    <location>
        <position position="22"/>
    </location>
    <ligand>
        <name>AMP</name>
        <dbReference type="ChEBI" id="CHEBI:456215"/>
    </ligand>
</feature>
<dbReference type="GO" id="GO:0000166">
    <property type="term" value="F:nucleotide binding"/>
    <property type="evidence" value="ECO:0007669"/>
    <property type="project" value="UniProtKB-UniRule"/>
</dbReference>
<dbReference type="HAMAP" id="MF_00905">
    <property type="entry name" value="cAMP_phosphodiest_CpdA"/>
    <property type="match status" value="1"/>
</dbReference>
<feature type="binding site" evidence="5">
    <location>
        <position position="203"/>
    </location>
    <ligand>
        <name>Fe cation</name>
        <dbReference type="ChEBI" id="CHEBI:24875"/>
        <label>1</label>
    </ligand>
</feature>
<feature type="domain" description="Calcineurin-like phosphoesterase" evidence="6">
    <location>
        <begin position="15"/>
        <end position="204"/>
    </location>
</feature>
<comment type="caution">
    <text evidence="7">The sequence shown here is derived from an EMBL/GenBank/DDBJ whole genome shotgun (WGS) entry which is preliminary data.</text>
</comment>
<dbReference type="InterPro" id="IPR050884">
    <property type="entry name" value="CNP_phosphodiesterase-III"/>
</dbReference>
<comment type="similarity">
    <text evidence="4 5">Belongs to the cyclic nucleotide phosphodiesterase class-III family.</text>
</comment>
<dbReference type="STRING" id="796620.VIBC2010_18985"/>
<dbReference type="EMBL" id="AEIU01000121">
    <property type="protein sequence ID" value="EFP94714.1"/>
    <property type="molecule type" value="Genomic_DNA"/>
</dbReference>
<feature type="binding site" evidence="5">
    <location>
        <begin position="92"/>
        <end position="93"/>
    </location>
    <ligand>
        <name>AMP</name>
        <dbReference type="ChEBI" id="CHEBI:456215"/>
    </ligand>
</feature>
<name>E3BQG1_9VIBR</name>
<feature type="binding site" evidence="5">
    <location>
        <position position="162"/>
    </location>
    <ligand>
        <name>Fe cation</name>
        <dbReference type="ChEBI" id="CHEBI:24875"/>
        <label>2</label>
    </ligand>
</feature>
<dbReference type="AlphaFoldDB" id="E3BQG1"/>
<keyword evidence="5" id="KW-0547">Nucleotide-binding</keyword>
<evidence type="ECO:0000256" key="2">
    <source>
        <dbReference type="ARBA" id="ARBA00022801"/>
    </source>
</evidence>